<protein>
    <submittedName>
        <fullName evidence="2">Uncharacterized protein</fullName>
    </submittedName>
</protein>
<comment type="caution">
    <text evidence="2">The sequence shown here is derived from an EMBL/GenBank/DDBJ whole genome shotgun (WGS) entry which is preliminary data.</text>
</comment>
<dbReference type="Proteomes" id="UP000663882">
    <property type="component" value="Unassembled WGS sequence"/>
</dbReference>
<dbReference type="Proteomes" id="UP000663823">
    <property type="component" value="Unassembled WGS sequence"/>
</dbReference>
<dbReference type="EMBL" id="CAJOAX010012443">
    <property type="protein sequence ID" value="CAF4112266.1"/>
    <property type="molecule type" value="Genomic_DNA"/>
</dbReference>
<dbReference type="EMBL" id="CAJNOO010006799">
    <property type="protein sequence ID" value="CAF1455601.1"/>
    <property type="molecule type" value="Genomic_DNA"/>
</dbReference>
<organism evidence="2 4">
    <name type="scientific">Rotaria sordida</name>
    <dbReference type="NCBI Taxonomy" id="392033"/>
    <lineage>
        <taxon>Eukaryota</taxon>
        <taxon>Metazoa</taxon>
        <taxon>Spiralia</taxon>
        <taxon>Gnathifera</taxon>
        <taxon>Rotifera</taxon>
        <taxon>Eurotatoria</taxon>
        <taxon>Bdelloidea</taxon>
        <taxon>Philodinida</taxon>
        <taxon>Philodinidae</taxon>
        <taxon>Rotaria</taxon>
    </lineage>
</organism>
<evidence type="ECO:0000313" key="2">
    <source>
        <dbReference type="EMBL" id="CAF1455601.1"/>
    </source>
</evidence>
<gene>
    <name evidence="3" type="ORF">OTI717_LOCUS34558</name>
    <name evidence="2" type="ORF">RFH988_LOCUS36943</name>
</gene>
<dbReference type="OrthoDB" id="10050828at2759"/>
<proteinExistence type="predicted"/>
<accession>A0A815Q008</accession>
<reference evidence="2" key="1">
    <citation type="submission" date="2021-02" db="EMBL/GenBank/DDBJ databases">
        <authorList>
            <person name="Nowell W R."/>
        </authorList>
    </citation>
    <scope>NUCLEOTIDE SEQUENCE</scope>
</reference>
<dbReference type="AlphaFoldDB" id="A0A815Q008"/>
<evidence type="ECO:0000313" key="3">
    <source>
        <dbReference type="EMBL" id="CAF4112266.1"/>
    </source>
</evidence>
<sequence length="406" mass="46624">MTLDESPIKSQTIVRLEEQAPSSIRRLTAKLRHSVAASASVFAEKIAPGQGKMLLELAQLDDLSERRSSTSSRSSKTPIDEEHLQYLIDMYHAYEKQHLPYQEQIRVLTLIPKSWKLSSPIIQQKFHCTDHAVKLARKLGKSSCTPLHMEVKAPKTRQRLELQKLDYFISWLLEADLLISIPWGNTNLKLENGQIVWGNVFQLMCHQVRAAQQEIQKKKYIDQMDETTAFLTVDWSQKILPQQFREGQTAYFGKKGMSLLVGSFVFKDPSHDKLISKTYMVALTKCSQRRKIPIEDYVLRIRTARFPDGSKRFNTSQYITKNQVKNQIKMLSKASTADSSKGKKRVHNDASTKENRLKKSRINSNTTLPLIEENTDDDTSDEEDTRAVESATQFEDLKQMIINSEF</sequence>
<feature type="compositionally biased region" description="Acidic residues" evidence="1">
    <location>
        <begin position="373"/>
        <end position="384"/>
    </location>
</feature>
<name>A0A815Q008_9BILA</name>
<feature type="compositionally biased region" description="Basic and acidic residues" evidence="1">
    <location>
        <begin position="347"/>
        <end position="357"/>
    </location>
</feature>
<feature type="region of interest" description="Disordered" evidence="1">
    <location>
        <begin position="333"/>
        <end position="392"/>
    </location>
</feature>
<evidence type="ECO:0000313" key="4">
    <source>
        <dbReference type="Proteomes" id="UP000663882"/>
    </source>
</evidence>
<evidence type="ECO:0000256" key="1">
    <source>
        <dbReference type="SAM" id="MobiDB-lite"/>
    </source>
</evidence>